<evidence type="ECO:0000256" key="1">
    <source>
        <dbReference type="SAM" id="MobiDB-lite"/>
    </source>
</evidence>
<evidence type="ECO:0000313" key="2">
    <source>
        <dbReference type="EMBL" id="TDP88218.1"/>
    </source>
</evidence>
<gene>
    <name evidence="2" type="ORF">EV672_101363</name>
</gene>
<sequence>MSTPAWRAPLAVISQLLHAPQQFGFFQAVRLLERWVGLERVQFHNSVSLSFPASEIESLQAHWTSPEVVGLPLQGDGVVSAEGVQRIDLTPACLGLLGVSGALPLFYTEWLAQAEVKGRHAAARAFLDVFSHRSVTLFYQAWCKHRLALRHEQEAVRHRESKGVSPAPRALVSEALALSGMGLKGLRHRLGAERGGVSDEALAYFSGILQQRTLPMAHLQRLLSHYLGVPVRIEPFVGRWYRVPEAGRTVLGGAAVAGAVAGAGAGAGAAVSGGSGVLGRSALLGERVWQRNLCVRLVLGPLDHTPFLRFLPGGAGAQALHQWLGLLLGPALEVEVQLLLCRDAVRGCALDAERSPLSGRLGWDTFLLTEPASSDRQDVHYDIRPGEPEPPLVSGGPAAVKPLSSACAAADRPATATSTTPAPRLFAFA</sequence>
<feature type="region of interest" description="Disordered" evidence="1">
    <location>
        <begin position="377"/>
        <end position="397"/>
    </location>
</feature>
<keyword evidence="3" id="KW-1185">Reference proteome</keyword>
<name>A0A4V3CWZ0_9BURK</name>
<proteinExistence type="predicted"/>
<dbReference type="EMBL" id="SNXW01000001">
    <property type="protein sequence ID" value="TDP88218.1"/>
    <property type="molecule type" value="Genomic_DNA"/>
</dbReference>
<dbReference type="InterPro" id="IPR010732">
    <property type="entry name" value="T6SS_TssG-like"/>
</dbReference>
<protein>
    <submittedName>
        <fullName evidence="2">Type VI secretion system protein ImpH</fullName>
    </submittedName>
</protein>
<dbReference type="RefSeq" id="WP_133605855.1">
    <property type="nucleotide sequence ID" value="NZ_SNXW01000001.1"/>
</dbReference>
<comment type="caution">
    <text evidence="2">The sequence shown here is derived from an EMBL/GenBank/DDBJ whole genome shotgun (WGS) entry which is preliminary data.</text>
</comment>
<evidence type="ECO:0000313" key="3">
    <source>
        <dbReference type="Proteomes" id="UP000294593"/>
    </source>
</evidence>
<dbReference type="AlphaFoldDB" id="A0A4V3CWZ0"/>
<dbReference type="Proteomes" id="UP000294593">
    <property type="component" value="Unassembled WGS sequence"/>
</dbReference>
<dbReference type="PANTHER" id="PTHR35564:SF4">
    <property type="entry name" value="CYTOPLASMIC PROTEIN"/>
    <property type="match status" value="1"/>
</dbReference>
<organism evidence="2 3">
    <name type="scientific">Aquabacterium commune</name>
    <dbReference type="NCBI Taxonomy" id="70586"/>
    <lineage>
        <taxon>Bacteria</taxon>
        <taxon>Pseudomonadati</taxon>
        <taxon>Pseudomonadota</taxon>
        <taxon>Betaproteobacteria</taxon>
        <taxon>Burkholderiales</taxon>
        <taxon>Aquabacterium</taxon>
    </lineage>
</organism>
<dbReference type="NCBIfam" id="TIGR03347">
    <property type="entry name" value="VI_chp_1"/>
    <property type="match status" value="1"/>
</dbReference>
<reference evidence="2 3" key="1">
    <citation type="submission" date="2019-03" db="EMBL/GenBank/DDBJ databases">
        <title>Genomic Encyclopedia of Type Strains, Phase IV (KMG-IV): sequencing the most valuable type-strain genomes for metagenomic binning, comparative biology and taxonomic classification.</title>
        <authorList>
            <person name="Goeker M."/>
        </authorList>
    </citation>
    <scope>NUCLEOTIDE SEQUENCE [LARGE SCALE GENOMIC DNA]</scope>
    <source>
        <strain evidence="2 3">DSM 11901</strain>
    </source>
</reference>
<feature type="compositionally biased region" description="Basic and acidic residues" evidence="1">
    <location>
        <begin position="377"/>
        <end position="387"/>
    </location>
</feature>
<dbReference type="PANTHER" id="PTHR35564">
    <property type="match status" value="1"/>
</dbReference>
<dbReference type="OrthoDB" id="1523296at2"/>
<accession>A0A4V3CWZ0</accession>
<dbReference type="Pfam" id="PF06996">
    <property type="entry name" value="T6SS_TssG"/>
    <property type="match status" value="1"/>
</dbReference>